<gene>
    <name evidence="2" type="ORF">MBM_06983</name>
</gene>
<proteinExistence type="predicted"/>
<name>K1WQY6_MARBU</name>
<dbReference type="Proteomes" id="UP000006753">
    <property type="component" value="Unassembled WGS sequence"/>
</dbReference>
<sequence>MSVITKQSSQLCKARLHYRLETHAANPLHKKKLFSAFKKGFAVVLNAKAKTYGVKSFSKGKSRRADDLINADKLKDFKESLRPIELSFDDFDSSVKITLESANSIREPRFTGQIDESKASSSQPESLDRAFDKAIKALSNLPEDEDDPTNSSGPYFNLADPSSAKFTPINDATNKRKNDTRSLTFKDAAASTLSSNAGPVKRRRPSQLEENEGVKDVSTEGDHKEAAEV</sequence>
<evidence type="ECO:0000313" key="2">
    <source>
        <dbReference type="EMBL" id="EKD14772.1"/>
    </source>
</evidence>
<feature type="region of interest" description="Disordered" evidence="1">
    <location>
        <begin position="140"/>
        <end position="229"/>
    </location>
</feature>
<dbReference type="KEGG" id="mbe:MBM_06983"/>
<feature type="compositionally biased region" description="Basic and acidic residues" evidence="1">
    <location>
        <begin position="212"/>
        <end position="229"/>
    </location>
</feature>
<dbReference type="AlphaFoldDB" id="K1WQY6"/>
<dbReference type="EMBL" id="JH921444">
    <property type="protein sequence ID" value="EKD14772.1"/>
    <property type="molecule type" value="Genomic_DNA"/>
</dbReference>
<dbReference type="HOGENOM" id="CLU_073642_0_0_1"/>
<reference evidence="2 3" key="1">
    <citation type="journal article" date="2012" name="BMC Genomics">
        <title>Sequencing the genome of Marssonina brunnea reveals fungus-poplar co-evolution.</title>
        <authorList>
            <person name="Zhu S."/>
            <person name="Cao Y.-Z."/>
            <person name="Jiang C."/>
            <person name="Tan B.-Y."/>
            <person name="Wang Z."/>
            <person name="Feng S."/>
            <person name="Zhang L."/>
            <person name="Su X.-H."/>
            <person name="Brejova B."/>
            <person name="Vinar T."/>
            <person name="Xu M."/>
            <person name="Wang M.-X."/>
            <person name="Zhang S.-G."/>
            <person name="Huang M.-R."/>
            <person name="Wu R."/>
            <person name="Zhou Y."/>
        </authorList>
    </citation>
    <scope>NUCLEOTIDE SEQUENCE [LARGE SCALE GENOMIC DNA]</scope>
    <source>
        <strain evidence="2 3">MB_m1</strain>
    </source>
</reference>
<evidence type="ECO:0000313" key="3">
    <source>
        <dbReference type="Proteomes" id="UP000006753"/>
    </source>
</evidence>
<organism evidence="2 3">
    <name type="scientific">Marssonina brunnea f. sp. multigermtubi (strain MB_m1)</name>
    <name type="common">Marssonina leaf spot fungus</name>
    <dbReference type="NCBI Taxonomy" id="1072389"/>
    <lineage>
        <taxon>Eukaryota</taxon>
        <taxon>Fungi</taxon>
        <taxon>Dikarya</taxon>
        <taxon>Ascomycota</taxon>
        <taxon>Pezizomycotina</taxon>
        <taxon>Leotiomycetes</taxon>
        <taxon>Helotiales</taxon>
        <taxon>Drepanopezizaceae</taxon>
        <taxon>Drepanopeziza</taxon>
    </lineage>
</organism>
<keyword evidence="3" id="KW-1185">Reference proteome</keyword>
<protein>
    <submittedName>
        <fullName evidence="2">Uncharacterized protein</fullName>
    </submittedName>
</protein>
<dbReference type="InParanoid" id="K1WQY6"/>
<accession>K1WQY6</accession>
<evidence type="ECO:0000256" key="1">
    <source>
        <dbReference type="SAM" id="MobiDB-lite"/>
    </source>
</evidence>